<evidence type="ECO:0000256" key="2">
    <source>
        <dbReference type="ARBA" id="ARBA00022553"/>
    </source>
</evidence>
<accession>A0A6J3M4Y6</accession>
<evidence type="ECO:0000313" key="7">
    <source>
        <dbReference type="Proteomes" id="UP000504637"/>
    </source>
</evidence>
<name>A0A6J3M4Y6_9PEZI</name>
<reference evidence="8" key="3">
    <citation type="submission" date="2025-08" db="UniProtKB">
        <authorList>
            <consortium name="RefSeq"/>
        </authorList>
    </citation>
    <scope>IDENTIFICATION</scope>
    <source>
        <strain evidence="8">CBS 342.82</strain>
    </source>
</reference>
<dbReference type="PROSITE" id="PS50600">
    <property type="entry name" value="ULP_PROTEASE"/>
    <property type="match status" value="1"/>
</dbReference>
<dbReference type="Gene3D" id="3.40.395.10">
    <property type="entry name" value="Adenoviral Proteinase, Chain A"/>
    <property type="match status" value="1"/>
</dbReference>
<dbReference type="Pfam" id="PF02902">
    <property type="entry name" value="Peptidase_C48"/>
    <property type="match status" value="1"/>
</dbReference>
<organism evidence="8">
    <name type="scientific">Dissoconium aciculare CBS 342.82</name>
    <dbReference type="NCBI Taxonomy" id="1314786"/>
    <lineage>
        <taxon>Eukaryota</taxon>
        <taxon>Fungi</taxon>
        <taxon>Dikarya</taxon>
        <taxon>Ascomycota</taxon>
        <taxon>Pezizomycotina</taxon>
        <taxon>Dothideomycetes</taxon>
        <taxon>Dothideomycetidae</taxon>
        <taxon>Mycosphaerellales</taxon>
        <taxon>Dissoconiaceae</taxon>
        <taxon>Dissoconium</taxon>
    </lineage>
</organism>
<evidence type="ECO:0000256" key="5">
    <source>
        <dbReference type="ARBA" id="ARBA00022801"/>
    </source>
</evidence>
<dbReference type="Proteomes" id="UP000504637">
    <property type="component" value="Unplaced"/>
</dbReference>
<dbReference type="GO" id="GO:0016926">
    <property type="term" value="P:protein desumoylation"/>
    <property type="evidence" value="ECO:0007669"/>
    <property type="project" value="TreeGrafter"/>
</dbReference>
<reference evidence="8" key="1">
    <citation type="submission" date="2020-01" db="EMBL/GenBank/DDBJ databases">
        <authorList>
            <consortium name="DOE Joint Genome Institute"/>
            <person name="Haridas S."/>
            <person name="Albert R."/>
            <person name="Binder M."/>
            <person name="Bloem J."/>
            <person name="Labutti K."/>
            <person name="Salamov A."/>
            <person name="Andreopoulos B."/>
            <person name="Baker S.E."/>
            <person name="Barry K."/>
            <person name="Bills G."/>
            <person name="Bluhm B.H."/>
            <person name="Cannon C."/>
            <person name="Castanera R."/>
            <person name="Culley D.E."/>
            <person name="Daum C."/>
            <person name="Ezra D."/>
            <person name="Gonzalez J.B."/>
            <person name="Henrissat B."/>
            <person name="Kuo A."/>
            <person name="Liang C."/>
            <person name="Lipzen A."/>
            <person name="Lutzoni F."/>
            <person name="Magnuson J."/>
            <person name="Mondo S."/>
            <person name="Nolan M."/>
            <person name="Ohm R."/>
            <person name="Pangilinan J."/>
            <person name="Park H.-J."/>
            <person name="Ramirez L."/>
            <person name="Alfaro M."/>
            <person name="Sun H."/>
            <person name="Tritt A."/>
            <person name="Yoshinaga Y."/>
            <person name="Zwiers L.-H."/>
            <person name="Turgeon B.G."/>
            <person name="Goodwin S.B."/>
            <person name="Spatafora J.W."/>
            <person name="Crous P.W."/>
            <person name="Grigoriev I.V."/>
        </authorList>
    </citation>
    <scope>NUCLEOTIDE SEQUENCE</scope>
    <source>
        <strain evidence="8">CBS 342.82</strain>
    </source>
</reference>
<keyword evidence="4" id="KW-0833">Ubl conjugation pathway</keyword>
<dbReference type="GeneID" id="54358069"/>
<evidence type="ECO:0000313" key="8">
    <source>
        <dbReference type="RefSeq" id="XP_033459999.1"/>
    </source>
</evidence>
<dbReference type="RefSeq" id="XP_033459999.1">
    <property type="nucleotide sequence ID" value="XM_033600269.1"/>
</dbReference>
<gene>
    <name evidence="8" type="ORF">K489DRAFT_294191</name>
</gene>
<keyword evidence="7" id="KW-1185">Reference proteome</keyword>
<dbReference type="InterPro" id="IPR038765">
    <property type="entry name" value="Papain-like_cys_pep_sf"/>
</dbReference>
<dbReference type="GO" id="GO:0005737">
    <property type="term" value="C:cytoplasm"/>
    <property type="evidence" value="ECO:0007669"/>
    <property type="project" value="TreeGrafter"/>
</dbReference>
<feature type="domain" description="Ubiquitin-like protease family profile" evidence="6">
    <location>
        <begin position="1"/>
        <end position="166"/>
    </location>
</feature>
<protein>
    <submittedName>
        <fullName evidence="8">Cysteine proteinase</fullName>
    </submittedName>
</protein>
<reference evidence="8" key="2">
    <citation type="submission" date="2020-04" db="EMBL/GenBank/DDBJ databases">
        <authorList>
            <consortium name="NCBI Genome Project"/>
        </authorList>
    </citation>
    <scope>NUCLEOTIDE SEQUENCE</scope>
    <source>
        <strain evidence="8">CBS 342.82</strain>
    </source>
</reference>
<dbReference type="SUPFAM" id="SSF54001">
    <property type="entry name" value="Cysteine proteinases"/>
    <property type="match status" value="1"/>
</dbReference>
<evidence type="ECO:0000259" key="6">
    <source>
        <dbReference type="PROSITE" id="PS50600"/>
    </source>
</evidence>
<dbReference type="InterPro" id="IPR003653">
    <property type="entry name" value="Peptidase_C48_C"/>
</dbReference>
<dbReference type="AlphaFoldDB" id="A0A6J3M4Y6"/>
<dbReference type="GO" id="GO:0006508">
    <property type="term" value="P:proteolysis"/>
    <property type="evidence" value="ECO:0007669"/>
    <property type="project" value="UniProtKB-KW"/>
</dbReference>
<dbReference type="PANTHER" id="PTHR46896">
    <property type="entry name" value="SENTRIN-SPECIFIC PROTEASE"/>
    <property type="match status" value="1"/>
</dbReference>
<sequence>VTVNVEDLARLDEGEFLNDTILSFALREIEESMDTRRRQEIHMFNTFFYTALSTKLGRKAFNFEAVKKWTNKVNIFEFPYVVVPINVSQHWFCNALGPVIITLDSLGLTRSAEIRYLKDYIVAEANDKLGIALNPKDISGWTAKSIPQQTNFCDCGVLVVEYIRALAQDPHGFVKEMLRL</sequence>
<proteinExistence type="inferred from homology"/>
<dbReference type="PANTHER" id="PTHR46896:SF3">
    <property type="entry name" value="FI06413P-RELATED"/>
    <property type="match status" value="1"/>
</dbReference>
<evidence type="ECO:0000256" key="4">
    <source>
        <dbReference type="ARBA" id="ARBA00022786"/>
    </source>
</evidence>
<dbReference type="GO" id="GO:0005634">
    <property type="term" value="C:nucleus"/>
    <property type="evidence" value="ECO:0007669"/>
    <property type="project" value="TreeGrafter"/>
</dbReference>
<feature type="non-terminal residue" evidence="8">
    <location>
        <position position="180"/>
    </location>
</feature>
<keyword evidence="5" id="KW-0378">Hydrolase</keyword>
<keyword evidence="3" id="KW-0645">Protease</keyword>
<evidence type="ECO:0000256" key="1">
    <source>
        <dbReference type="ARBA" id="ARBA00005234"/>
    </source>
</evidence>
<dbReference type="OrthoDB" id="442460at2759"/>
<comment type="similarity">
    <text evidence="1">Belongs to the peptidase C48 family.</text>
</comment>
<dbReference type="InterPro" id="IPR051947">
    <property type="entry name" value="Sentrin-specific_protease"/>
</dbReference>
<keyword evidence="2" id="KW-0597">Phosphoprotein</keyword>
<feature type="non-terminal residue" evidence="8">
    <location>
        <position position="1"/>
    </location>
</feature>
<dbReference type="GO" id="GO:0070139">
    <property type="term" value="F:SUMO-specific endopeptidase activity"/>
    <property type="evidence" value="ECO:0007669"/>
    <property type="project" value="TreeGrafter"/>
</dbReference>
<evidence type="ECO:0000256" key="3">
    <source>
        <dbReference type="ARBA" id="ARBA00022670"/>
    </source>
</evidence>